<evidence type="ECO:0000313" key="5">
    <source>
        <dbReference type="EMBL" id="VEN74885.1"/>
    </source>
</evidence>
<dbReference type="PANTHER" id="PTHR43272">
    <property type="entry name" value="LONG-CHAIN-FATTY-ACID--COA LIGASE"/>
    <property type="match status" value="1"/>
</dbReference>
<dbReference type="PANTHER" id="PTHR43272:SF32">
    <property type="entry name" value="AMP-DEPENDENT SYNTHETASE_LIGASE DOMAIN-CONTAINING PROTEIN"/>
    <property type="match status" value="1"/>
</dbReference>
<evidence type="ECO:0000259" key="4">
    <source>
        <dbReference type="Pfam" id="PF00501"/>
    </source>
</evidence>
<reference evidence="5" key="1">
    <citation type="submission" date="2019-01" db="EMBL/GenBank/DDBJ databases">
        <authorList>
            <consortium name="Genoscope - CEA"/>
            <person name="William W."/>
        </authorList>
    </citation>
    <scope>NUCLEOTIDE SEQUENCE</scope>
    <source>
        <strain evidence="5">CR-1</strain>
    </source>
</reference>
<name>A0A484HPV0_9BACT</name>
<accession>A0A484HPV0</accession>
<dbReference type="InterPro" id="IPR042099">
    <property type="entry name" value="ANL_N_sf"/>
</dbReference>
<keyword evidence="2" id="KW-0276">Fatty acid metabolism</keyword>
<keyword evidence="1" id="KW-0436">Ligase</keyword>
<dbReference type="InterPro" id="IPR020845">
    <property type="entry name" value="AMP-binding_CS"/>
</dbReference>
<sequence>MTASAPQSFPEFFFQTVERRADATALRRKTRGVWNAISWREYGQRVRRAADGFLSWGLSPGDRVAILGENRPEWVVCHIGAMAAGCVSCGIYPTSSPEEIQYIVRHSESKALFVENEEQVEKVLKVIDDLFGPDAPAPNVVVWDRQGLWGFSHPRFMFFDEFMDRASGFGEENPDAGQNRAASIKASDTAMIIYTSGTTGRPKGAMISHTNILSLTESLASVIGAREDDEMLSYLPLAHIYENLISVFLAVKGGGAVNFVESLDTLALNLREVSPTVFAGVPRVWEKFVSMVEIRMSDSTPLKRLLYRAARRAGLGRLSASAGSAARFVWSLAYWPLYGGVLWHLKRQIGLERLRYAVCGAAPAGLELFQWFNAMGIPLREGYGQTESTGVIAMQRLESFKAGYVGEPLPGVEARIAEDGEILARGEGVFSGYFKNSELTKETIRDGWLYTGDIGSMDGGFLKILDRKKDIIITRGGKNITPAFIENKLKFSIYIQDAVVVGEGRKYLTALILIDEDNVTRLAQDRAIPFTTFVDLTQSPDIIEVIEKEVERVNQTLARVETIKKFRLLPRRFYAEDGDVTPTQKVKRRSVEKTYAHLIESMYDGGKTGQE</sequence>
<feature type="domain" description="AMP-dependent synthetase/ligase" evidence="4">
    <location>
        <begin position="13"/>
        <end position="434"/>
    </location>
</feature>
<evidence type="ECO:0000256" key="1">
    <source>
        <dbReference type="ARBA" id="ARBA00022598"/>
    </source>
</evidence>
<protein>
    <recommendedName>
        <fullName evidence="4">AMP-dependent synthetase/ligase domain-containing protein</fullName>
    </recommendedName>
</protein>
<dbReference type="GO" id="GO:0004467">
    <property type="term" value="F:long-chain fatty acid-CoA ligase activity"/>
    <property type="evidence" value="ECO:0007669"/>
    <property type="project" value="TreeGrafter"/>
</dbReference>
<proteinExistence type="predicted"/>
<dbReference type="PROSITE" id="PS00455">
    <property type="entry name" value="AMP_BINDING"/>
    <property type="match status" value="1"/>
</dbReference>
<gene>
    <name evidence="5" type="ORF">EPICR_50166</name>
</gene>
<dbReference type="SUPFAM" id="SSF56801">
    <property type="entry name" value="Acetyl-CoA synthetase-like"/>
    <property type="match status" value="1"/>
</dbReference>
<dbReference type="EMBL" id="CAACVI010000045">
    <property type="protein sequence ID" value="VEN74885.1"/>
    <property type="molecule type" value="Genomic_DNA"/>
</dbReference>
<evidence type="ECO:0000256" key="3">
    <source>
        <dbReference type="ARBA" id="ARBA00023098"/>
    </source>
</evidence>
<organism evidence="5">
    <name type="scientific">uncultured Desulfobacteraceae bacterium</name>
    <dbReference type="NCBI Taxonomy" id="218296"/>
    <lineage>
        <taxon>Bacteria</taxon>
        <taxon>Pseudomonadati</taxon>
        <taxon>Thermodesulfobacteriota</taxon>
        <taxon>Desulfobacteria</taxon>
        <taxon>Desulfobacterales</taxon>
        <taxon>Desulfobacteraceae</taxon>
        <taxon>environmental samples</taxon>
    </lineage>
</organism>
<dbReference type="Gene3D" id="3.40.50.12780">
    <property type="entry name" value="N-terminal domain of ligase-like"/>
    <property type="match status" value="1"/>
</dbReference>
<evidence type="ECO:0000256" key="2">
    <source>
        <dbReference type="ARBA" id="ARBA00022832"/>
    </source>
</evidence>
<dbReference type="InterPro" id="IPR000873">
    <property type="entry name" value="AMP-dep_synth/lig_dom"/>
</dbReference>
<dbReference type="GO" id="GO:0016020">
    <property type="term" value="C:membrane"/>
    <property type="evidence" value="ECO:0007669"/>
    <property type="project" value="TreeGrafter"/>
</dbReference>
<dbReference type="AlphaFoldDB" id="A0A484HPV0"/>
<keyword evidence="3" id="KW-0443">Lipid metabolism</keyword>
<dbReference type="Pfam" id="PF00501">
    <property type="entry name" value="AMP-binding"/>
    <property type="match status" value="1"/>
</dbReference>
<dbReference type="Pfam" id="PF23562">
    <property type="entry name" value="AMP-binding_C_3"/>
    <property type="match status" value="1"/>
</dbReference>